<dbReference type="PATRIC" id="fig|457404.5.peg.2627"/>
<dbReference type="BioCyc" id="FSP457404-HMP:GTSQ-2550-MONOMER"/>
<protein>
    <submittedName>
        <fullName evidence="1">Uncharacterized protein</fullName>
    </submittedName>
</protein>
<dbReference type="RefSeq" id="WP_008698259.1">
    <property type="nucleotide sequence ID" value="NZ_KE161009.1"/>
</dbReference>
<evidence type="ECO:0000313" key="2">
    <source>
        <dbReference type="Proteomes" id="UP000003233"/>
    </source>
</evidence>
<dbReference type="HOGENOM" id="CLU_1813003_0_0_0"/>
<organism evidence="1 2">
    <name type="scientific">Fusobacterium ulcerans 12-1B</name>
    <dbReference type="NCBI Taxonomy" id="457404"/>
    <lineage>
        <taxon>Bacteria</taxon>
        <taxon>Fusobacteriati</taxon>
        <taxon>Fusobacteriota</taxon>
        <taxon>Fusobacteriia</taxon>
        <taxon>Fusobacteriales</taxon>
        <taxon>Fusobacteriaceae</taxon>
        <taxon>Fusobacterium</taxon>
    </lineage>
</organism>
<gene>
    <name evidence="1" type="ORF">HMPREF0402_02524</name>
</gene>
<accession>H1PVT1</accession>
<keyword evidence="2" id="KW-1185">Reference proteome</keyword>
<dbReference type="AlphaFoldDB" id="H1PVT1"/>
<proteinExistence type="predicted"/>
<name>H1PVT1_9FUSO</name>
<evidence type="ECO:0000313" key="1">
    <source>
        <dbReference type="EMBL" id="EHO79785.1"/>
    </source>
</evidence>
<reference evidence="1 2" key="1">
    <citation type="submission" date="2012-07" db="EMBL/GenBank/DDBJ databases">
        <title>The Genome Sequence of Fusobacterium ulcerans 12_1B.</title>
        <authorList>
            <consortium name="The Broad Institute Genome Sequencing Platform"/>
            <person name="Earl A."/>
            <person name="Ward D."/>
            <person name="Feldgarden M."/>
            <person name="Gevers D."/>
            <person name="Strauss J."/>
            <person name="Ambrose C.E."/>
            <person name="Allen-Vercoe E."/>
            <person name="Walker B."/>
            <person name="Young S.K."/>
            <person name="Zeng Q."/>
            <person name="Gargeya S."/>
            <person name="Fitzgerald M."/>
            <person name="Haas B."/>
            <person name="Abouelleil A."/>
            <person name="Alvarado L."/>
            <person name="Arachchi H.M."/>
            <person name="Berlin A.M."/>
            <person name="Chapman S.B."/>
            <person name="Goldberg J."/>
            <person name="Griggs A."/>
            <person name="Gujja S."/>
            <person name="Hansen M."/>
            <person name="Howarth C."/>
            <person name="Imamovic A."/>
            <person name="Larimer J."/>
            <person name="McCowen C."/>
            <person name="Montmayeur A."/>
            <person name="Murphy C."/>
            <person name="Neiman D."/>
            <person name="Pearson M."/>
            <person name="Priest M."/>
            <person name="Roberts A."/>
            <person name="Saif S."/>
            <person name="Shea T."/>
            <person name="Sisk P."/>
            <person name="Sykes S."/>
            <person name="Wortman J."/>
            <person name="Nusbaum C."/>
            <person name="Birren B."/>
        </authorList>
    </citation>
    <scope>NUCLEOTIDE SEQUENCE [LARGE SCALE GENOMIC DNA]</scope>
    <source>
        <strain evidence="1 2">12_1B</strain>
    </source>
</reference>
<sequence length="142" mass="17424">MYYDKFLQTLTNEKIKNYREFQEYSRFKRISFTTIEGVEIVNVHAENPNEICYNMMKELVENFSVPEDEKDKFSLREYLDEAQEKYVIDYLEKFKAKHDLSFSYYYDKTLLENIAIVFEEAHTKNFTDDEYEFFKTYIESNY</sequence>
<comment type="caution">
    <text evidence="1">The sequence shown here is derived from an EMBL/GenBank/DDBJ whole genome shotgun (WGS) entry which is preliminary data.</text>
</comment>
<dbReference type="EMBL" id="AGWJ02000023">
    <property type="protein sequence ID" value="EHO79785.1"/>
    <property type="molecule type" value="Genomic_DNA"/>
</dbReference>
<dbReference type="Proteomes" id="UP000003233">
    <property type="component" value="Unassembled WGS sequence"/>
</dbReference>